<feature type="region of interest" description="Disordered" evidence="4">
    <location>
        <begin position="338"/>
        <end position="376"/>
    </location>
</feature>
<dbReference type="PANTHER" id="PTHR14604">
    <property type="entry name" value="WD40 REPEAT PF20"/>
    <property type="match status" value="1"/>
</dbReference>
<dbReference type="AlphaFoldDB" id="A0A7I8VKK3"/>
<evidence type="ECO:0000313" key="6">
    <source>
        <dbReference type="EMBL" id="CAD5116563.1"/>
    </source>
</evidence>
<dbReference type="InterPro" id="IPR036047">
    <property type="entry name" value="F-box-like_dom_sf"/>
</dbReference>
<keyword evidence="7" id="KW-1185">Reference proteome</keyword>
<dbReference type="PROSITE" id="PS50294">
    <property type="entry name" value="WD_REPEATS_REGION"/>
    <property type="match status" value="3"/>
</dbReference>
<dbReference type="PRINTS" id="PR00320">
    <property type="entry name" value="GPROTEINBRPT"/>
</dbReference>
<proteinExistence type="predicted"/>
<reference evidence="6 7" key="1">
    <citation type="submission" date="2020-08" db="EMBL/GenBank/DDBJ databases">
        <authorList>
            <person name="Hejnol A."/>
        </authorList>
    </citation>
    <scope>NUCLEOTIDE SEQUENCE [LARGE SCALE GENOMIC DNA]</scope>
</reference>
<sequence length="732" mass="84262">MTTILKYLPPLQLTHEQVRKKILEWFSIWPNWQKEIVLSELTTRCQIEQLQSLTTSIEPLLHQIETIPKLTYHKKEKKETTDKTAIFNKFCQDFSKSILKDTLQYFGKEEKTSDTESKNIDKVDFIKKSKTLQWTYKNRKSFESFPSPSKDFLPERSKRGSWKAEKLFVKSLTENTLDFQPKLIAAQSLYKPSKFWSNNSKERLIKADEKKLHKHFKEQVEQIRLWMNTWSQSELLSLLVDLLKVCCKNELILFMRCLMERFREKIDIDWLPDDILLNIFKYLDTDDLRNCSLVCRRWKLLSEQNKGLWKEVREDSFSKLWGNVYQLSGAKVRIIEKPKSRRKTARSDTVSIGGLSKPQSRMSRASSKFRSGGENEDLSWEEREDLKDVQCKPLRTWHKKEKESEDDSALDIHLHLMQSKNLAQNSGSVTQVLKLEEVIGKLPNVDKAYKLQGHMDSVNCVEIDKKRILTGSADRSIRMWDSRQMKPFYKLYGHKGGVRCIVTDGEEIFTGSWDASIMIWHGINLTLLKILTGHTGVVSTMSSNGKLLISGSHDGTVRIWERASDFECIKVLPLHQSHINALFFDKTKLIVTASTDKTLKLTNIHSGQVIKVFEHKLVDSLTSLKVINYLALCGDVKGKVAAFNICNGRLEALIKAHSSQITAIDYLKGTGTRSFFYTASSDGCVKEYSLATLTCTRVLHGHRAGLKDLKIKSGKMVTASDDGTLRVWFINI</sequence>
<gene>
    <name evidence="6" type="ORF">DGYR_LOCUS5170</name>
</gene>
<dbReference type="Proteomes" id="UP000549394">
    <property type="component" value="Unassembled WGS sequence"/>
</dbReference>
<organism evidence="6 7">
    <name type="scientific">Dimorphilus gyrociliatus</name>
    <dbReference type="NCBI Taxonomy" id="2664684"/>
    <lineage>
        <taxon>Eukaryota</taxon>
        <taxon>Metazoa</taxon>
        <taxon>Spiralia</taxon>
        <taxon>Lophotrochozoa</taxon>
        <taxon>Annelida</taxon>
        <taxon>Polychaeta</taxon>
        <taxon>Polychaeta incertae sedis</taxon>
        <taxon>Dinophilidae</taxon>
        <taxon>Dimorphilus</taxon>
    </lineage>
</organism>
<dbReference type="PROSITE" id="PS50082">
    <property type="entry name" value="WD_REPEATS_2"/>
    <property type="match status" value="4"/>
</dbReference>
<evidence type="ECO:0000256" key="1">
    <source>
        <dbReference type="ARBA" id="ARBA00022574"/>
    </source>
</evidence>
<dbReference type="CDD" id="cd00200">
    <property type="entry name" value="WD40"/>
    <property type="match status" value="1"/>
</dbReference>
<dbReference type="OrthoDB" id="190105at2759"/>
<name>A0A7I8VKK3_9ANNE</name>
<dbReference type="Gene3D" id="2.130.10.10">
    <property type="entry name" value="YVTN repeat-like/Quinoprotein amine dehydrogenase"/>
    <property type="match status" value="2"/>
</dbReference>
<dbReference type="PROSITE" id="PS50181">
    <property type="entry name" value="FBOX"/>
    <property type="match status" value="1"/>
</dbReference>
<feature type="repeat" description="WD" evidence="3">
    <location>
        <begin position="451"/>
        <end position="490"/>
    </location>
</feature>
<comment type="caution">
    <text evidence="6">The sequence shown here is derived from an EMBL/GenBank/DDBJ whole genome shotgun (WGS) entry which is preliminary data.</text>
</comment>
<dbReference type="Pfam" id="PF00400">
    <property type="entry name" value="WD40"/>
    <property type="match status" value="5"/>
</dbReference>
<dbReference type="InterPro" id="IPR020472">
    <property type="entry name" value="WD40_PAC1"/>
</dbReference>
<feature type="repeat" description="WD" evidence="3">
    <location>
        <begin position="699"/>
        <end position="732"/>
    </location>
</feature>
<dbReference type="SUPFAM" id="SSF81383">
    <property type="entry name" value="F-box domain"/>
    <property type="match status" value="1"/>
</dbReference>
<dbReference type="InterPro" id="IPR015943">
    <property type="entry name" value="WD40/YVTN_repeat-like_dom_sf"/>
</dbReference>
<evidence type="ECO:0000259" key="5">
    <source>
        <dbReference type="PROSITE" id="PS50181"/>
    </source>
</evidence>
<evidence type="ECO:0000313" key="7">
    <source>
        <dbReference type="Proteomes" id="UP000549394"/>
    </source>
</evidence>
<dbReference type="SMART" id="SM00256">
    <property type="entry name" value="FBOX"/>
    <property type="match status" value="1"/>
</dbReference>
<dbReference type="InterPro" id="IPR036322">
    <property type="entry name" value="WD40_repeat_dom_sf"/>
</dbReference>
<feature type="repeat" description="WD" evidence="3">
    <location>
        <begin position="531"/>
        <end position="561"/>
    </location>
</feature>
<evidence type="ECO:0000256" key="2">
    <source>
        <dbReference type="ARBA" id="ARBA00022737"/>
    </source>
</evidence>
<feature type="compositionally biased region" description="Polar residues" evidence="4">
    <location>
        <begin position="357"/>
        <end position="369"/>
    </location>
</feature>
<dbReference type="SUPFAM" id="SSF50978">
    <property type="entry name" value="WD40 repeat-like"/>
    <property type="match status" value="1"/>
</dbReference>
<dbReference type="CDD" id="cd09917">
    <property type="entry name" value="F-box_SF"/>
    <property type="match status" value="1"/>
</dbReference>
<accession>A0A7I8VKK3</accession>
<dbReference type="EMBL" id="CAJFCJ010000006">
    <property type="protein sequence ID" value="CAD5116563.1"/>
    <property type="molecule type" value="Genomic_DNA"/>
</dbReference>
<keyword evidence="1 3" id="KW-0853">WD repeat</keyword>
<dbReference type="Gene3D" id="1.20.1280.50">
    <property type="match status" value="1"/>
</dbReference>
<protein>
    <submittedName>
        <fullName evidence="6">DgyrCDS5442</fullName>
    </submittedName>
</protein>
<feature type="repeat" description="WD" evidence="3">
    <location>
        <begin position="491"/>
        <end position="520"/>
    </location>
</feature>
<dbReference type="PANTHER" id="PTHR14604:SF4">
    <property type="entry name" value="F-BOX DOMAIN-CONTAINING PROTEIN"/>
    <property type="match status" value="1"/>
</dbReference>
<dbReference type="InterPro" id="IPR001810">
    <property type="entry name" value="F-box_dom"/>
</dbReference>
<dbReference type="SMART" id="SM00320">
    <property type="entry name" value="WD40"/>
    <property type="match status" value="6"/>
</dbReference>
<dbReference type="Pfam" id="PF12937">
    <property type="entry name" value="F-box-like"/>
    <property type="match status" value="1"/>
</dbReference>
<evidence type="ECO:0000256" key="4">
    <source>
        <dbReference type="SAM" id="MobiDB-lite"/>
    </source>
</evidence>
<dbReference type="InterPro" id="IPR050995">
    <property type="entry name" value="WD-F-box_domain-protein"/>
</dbReference>
<feature type="domain" description="F-box" evidence="5">
    <location>
        <begin position="265"/>
        <end position="312"/>
    </location>
</feature>
<keyword evidence="2" id="KW-0677">Repeat</keyword>
<dbReference type="InterPro" id="IPR001680">
    <property type="entry name" value="WD40_rpt"/>
</dbReference>
<evidence type="ECO:0000256" key="3">
    <source>
        <dbReference type="PROSITE-ProRule" id="PRU00221"/>
    </source>
</evidence>